<dbReference type="Pfam" id="PF03845">
    <property type="entry name" value="Spore_permease"/>
    <property type="match status" value="1"/>
</dbReference>
<reference evidence="9 10" key="1">
    <citation type="submission" date="2020-08" db="EMBL/GenBank/DDBJ databases">
        <title>A Genomic Blueprint of the Chicken Gut Microbiome.</title>
        <authorList>
            <person name="Gilroy R."/>
            <person name="Ravi A."/>
            <person name="Getino M."/>
            <person name="Pursley I."/>
            <person name="Horton D.L."/>
            <person name="Alikhan N.-F."/>
            <person name="Baker D."/>
            <person name="Gharbi K."/>
            <person name="Hall N."/>
            <person name="Watson M."/>
            <person name="Adriaenssens E.M."/>
            <person name="Foster-Nyarko E."/>
            <person name="Jarju S."/>
            <person name="Secka A."/>
            <person name="Antonio M."/>
            <person name="Oren A."/>
            <person name="Chaudhuri R."/>
            <person name="La Ragione R.M."/>
            <person name="Hildebrand F."/>
            <person name="Pallen M.J."/>
        </authorList>
    </citation>
    <scope>NUCLEOTIDE SEQUENCE [LARGE SCALE GENOMIC DNA]</scope>
    <source>
        <strain evidence="9 10">Sa1BUA2</strain>
    </source>
</reference>
<keyword evidence="4" id="KW-0309">Germination</keyword>
<feature type="transmembrane region" description="Helical" evidence="8">
    <location>
        <begin position="304"/>
        <end position="326"/>
    </location>
</feature>
<dbReference type="NCBIfam" id="TIGR00912">
    <property type="entry name" value="2A0309"/>
    <property type="match status" value="1"/>
</dbReference>
<feature type="transmembrane region" description="Helical" evidence="8">
    <location>
        <begin position="39"/>
        <end position="60"/>
    </location>
</feature>
<evidence type="ECO:0000256" key="5">
    <source>
        <dbReference type="ARBA" id="ARBA00022692"/>
    </source>
</evidence>
<dbReference type="Proteomes" id="UP000648182">
    <property type="component" value="Unassembled WGS sequence"/>
</dbReference>
<feature type="transmembrane region" description="Helical" evidence="8">
    <location>
        <begin position="145"/>
        <end position="163"/>
    </location>
</feature>
<feature type="transmembrane region" description="Helical" evidence="8">
    <location>
        <begin position="183"/>
        <end position="206"/>
    </location>
</feature>
<dbReference type="EMBL" id="JACSPV010000008">
    <property type="protein sequence ID" value="MBD8004788.1"/>
    <property type="molecule type" value="Genomic_DNA"/>
</dbReference>
<comment type="caution">
    <text evidence="9">The sequence shown here is derived from an EMBL/GenBank/DDBJ whole genome shotgun (WGS) entry which is preliminary data.</text>
</comment>
<evidence type="ECO:0000256" key="4">
    <source>
        <dbReference type="ARBA" id="ARBA00022544"/>
    </source>
</evidence>
<comment type="similarity">
    <text evidence="2">Belongs to the amino acid-polyamine-organocation (APC) superfamily. Spore germination protein (SGP) (TC 2.A.3.9) family.</text>
</comment>
<dbReference type="PANTHER" id="PTHR34975">
    <property type="entry name" value="SPORE GERMINATION PROTEIN A2"/>
    <property type="match status" value="1"/>
</dbReference>
<dbReference type="InterPro" id="IPR004761">
    <property type="entry name" value="Spore_GerAB"/>
</dbReference>
<accession>A0ABR8VJ87</accession>
<feature type="transmembrane region" description="Helical" evidence="8">
    <location>
        <begin position="218"/>
        <end position="242"/>
    </location>
</feature>
<keyword evidence="10" id="KW-1185">Reference proteome</keyword>
<keyword evidence="5 8" id="KW-0812">Transmembrane</keyword>
<evidence type="ECO:0000313" key="10">
    <source>
        <dbReference type="Proteomes" id="UP000648182"/>
    </source>
</evidence>
<evidence type="ECO:0000256" key="6">
    <source>
        <dbReference type="ARBA" id="ARBA00022989"/>
    </source>
</evidence>
<keyword evidence="7 8" id="KW-0472">Membrane</keyword>
<comment type="subcellular location">
    <subcellularLocation>
        <location evidence="1">Membrane</location>
        <topology evidence="1">Multi-pass membrane protein</topology>
    </subcellularLocation>
</comment>
<evidence type="ECO:0000256" key="8">
    <source>
        <dbReference type="SAM" id="Phobius"/>
    </source>
</evidence>
<keyword evidence="6 8" id="KW-1133">Transmembrane helix</keyword>
<keyword evidence="3" id="KW-0813">Transport</keyword>
<dbReference type="PANTHER" id="PTHR34975:SF2">
    <property type="entry name" value="SPORE GERMINATION PROTEIN A2"/>
    <property type="match status" value="1"/>
</dbReference>
<proteinExistence type="inferred from homology"/>
<dbReference type="RefSeq" id="WP_191811236.1">
    <property type="nucleotide sequence ID" value="NZ_JACSPV010000008.1"/>
</dbReference>
<protein>
    <submittedName>
        <fullName evidence="9">Endospore germination permease</fullName>
    </submittedName>
</protein>
<feature type="transmembrane region" description="Helical" evidence="8">
    <location>
        <begin position="120"/>
        <end position="138"/>
    </location>
</feature>
<evidence type="ECO:0000256" key="1">
    <source>
        <dbReference type="ARBA" id="ARBA00004141"/>
    </source>
</evidence>
<feature type="transmembrane region" description="Helical" evidence="8">
    <location>
        <begin position="12"/>
        <end position="33"/>
    </location>
</feature>
<evidence type="ECO:0000313" key="9">
    <source>
        <dbReference type="EMBL" id="MBD8004788.1"/>
    </source>
</evidence>
<gene>
    <name evidence="9" type="ORF">H9631_06805</name>
</gene>
<name>A0ABR8VJ87_9BACI</name>
<evidence type="ECO:0000256" key="3">
    <source>
        <dbReference type="ARBA" id="ARBA00022448"/>
    </source>
</evidence>
<evidence type="ECO:0000256" key="2">
    <source>
        <dbReference type="ARBA" id="ARBA00007998"/>
    </source>
</evidence>
<evidence type="ECO:0000256" key="7">
    <source>
        <dbReference type="ARBA" id="ARBA00023136"/>
    </source>
</evidence>
<feature type="transmembrane region" description="Helical" evidence="8">
    <location>
        <begin position="338"/>
        <end position="357"/>
    </location>
</feature>
<feature type="transmembrane region" description="Helical" evidence="8">
    <location>
        <begin position="80"/>
        <end position="100"/>
    </location>
</feature>
<organism evidence="9 10">
    <name type="scientific">Bacillus norwichensis</name>
    <dbReference type="NCBI Taxonomy" id="2762217"/>
    <lineage>
        <taxon>Bacteria</taxon>
        <taxon>Bacillati</taxon>
        <taxon>Bacillota</taxon>
        <taxon>Bacilli</taxon>
        <taxon>Bacillales</taxon>
        <taxon>Bacillaceae</taxon>
        <taxon>Bacillus</taxon>
    </lineage>
</organism>
<feature type="transmembrane region" description="Helical" evidence="8">
    <location>
        <begin position="270"/>
        <end position="292"/>
    </location>
</feature>
<sequence>MDIERISGKQLFVCSCLYTVGSAIIYIPHTVIITAKHDAWISSFLAVAVGLLLTCLYISIQKLYPELTLIQMLEATFGKWVGKVVGLITVVGFFYLIAIMALRDLGDLIVIQVMPDTPQLVIHFFFLIVVAYSVKHGLEVIARTAEILFPFSIGLYVFVAALLPLKTDLAHLLPVGANGWKPIVGGMIPNLGFPFFEVFIFTLILTFVHPKQTLAKPFLGGVFLGGIMVAVATLNSLLVLGVEFSSSKLYAPYMLGAEINIGDVIQRLEVVIGAIWFISIYIKICLIVLLVAMGIKEIFNLKDYRLLSLPLCLLLLPLSITIMPNIGYWNTIFDVWPFYGFIFAILLPLTILFIGLIKGRNKVEQKGV</sequence>